<dbReference type="EMBL" id="JAIWYP010000004">
    <property type="protein sequence ID" value="KAH3837282.1"/>
    <property type="molecule type" value="Genomic_DNA"/>
</dbReference>
<name>A0A9D4KDE5_DREPO</name>
<dbReference type="SUPFAM" id="SSF101898">
    <property type="entry name" value="NHL repeat"/>
    <property type="match status" value="1"/>
</dbReference>
<keyword evidence="2" id="KW-1185">Reference proteome</keyword>
<dbReference type="AlphaFoldDB" id="A0A9D4KDE5"/>
<dbReference type="Proteomes" id="UP000828390">
    <property type="component" value="Unassembled WGS sequence"/>
</dbReference>
<gene>
    <name evidence="1" type="ORF">DPMN_110667</name>
</gene>
<reference evidence="1" key="2">
    <citation type="submission" date="2020-11" db="EMBL/GenBank/DDBJ databases">
        <authorList>
            <person name="McCartney M.A."/>
            <person name="Auch B."/>
            <person name="Kono T."/>
            <person name="Mallez S."/>
            <person name="Becker A."/>
            <person name="Gohl D.M."/>
            <person name="Silverstein K.A.T."/>
            <person name="Koren S."/>
            <person name="Bechman K.B."/>
            <person name="Herman A."/>
            <person name="Abrahante J.E."/>
            <person name="Garbe J."/>
        </authorList>
    </citation>
    <scope>NUCLEOTIDE SEQUENCE</scope>
    <source>
        <strain evidence="1">Duluth1</strain>
        <tissue evidence="1">Whole animal</tissue>
    </source>
</reference>
<evidence type="ECO:0000313" key="1">
    <source>
        <dbReference type="EMBL" id="KAH3837282.1"/>
    </source>
</evidence>
<accession>A0A9D4KDE5</accession>
<proteinExistence type="predicted"/>
<organism evidence="1 2">
    <name type="scientific">Dreissena polymorpha</name>
    <name type="common">Zebra mussel</name>
    <name type="synonym">Mytilus polymorpha</name>
    <dbReference type="NCBI Taxonomy" id="45954"/>
    <lineage>
        <taxon>Eukaryota</taxon>
        <taxon>Metazoa</taxon>
        <taxon>Spiralia</taxon>
        <taxon>Lophotrochozoa</taxon>
        <taxon>Mollusca</taxon>
        <taxon>Bivalvia</taxon>
        <taxon>Autobranchia</taxon>
        <taxon>Heteroconchia</taxon>
        <taxon>Euheterodonta</taxon>
        <taxon>Imparidentia</taxon>
        <taxon>Neoheterodontei</taxon>
        <taxon>Myida</taxon>
        <taxon>Dreissenoidea</taxon>
        <taxon>Dreissenidae</taxon>
        <taxon>Dreissena</taxon>
    </lineage>
</organism>
<reference evidence="1" key="1">
    <citation type="journal article" date="2019" name="bioRxiv">
        <title>The Genome of the Zebra Mussel, Dreissena polymorpha: A Resource for Invasive Species Research.</title>
        <authorList>
            <person name="McCartney M.A."/>
            <person name="Auch B."/>
            <person name="Kono T."/>
            <person name="Mallez S."/>
            <person name="Zhang Y."/>
            <person name="Obille A."/>
            <person name="Becker A."/>
            <person name="Abrahante J.E."/>
            <person name="Garbe J."/>
            <person name="Badalamenti J.P."/>
            <person name="Herman A."/>
            <person name="Mangelson H."/>
            <person name="Liachko I."/>
            <person name="Sullivan S."/>
            <person name="Sone E.D."/>
            <person name="Koren S."/>
            <person name="Silverstein K.A.T."/>
            <person name="Beckman K.B."/>
            <person name="Gohl D.M."/>
        </authorList>
    </citation>
    <scope>NUCLEOTIDE SEQUENCE</scope>
    <source>
        <strain evidence="1">Duluth1</strain>
        <tissue evidence="1">Whole animal</tissue>
    </source>
</reference>
<comment type="caution">
    <text evidence="1">The sequence shown here is derived from an EMBL/GenBank/DDBJ whole genome shotgun (WGS) entry which is preliminary data.</text>
</comment>
<protein>
    <submittedName>
        <fullName evidence="1">Uncharacterized protein</fullName>
    </submittedName>
</protein>
<evidence type="ECO:0000313" key="2">
    <source>
        <dbReference type="Proteomes" id="UP000828390"/>
    </source>
</evidence>
<sequence>MIKNKIFDIRKTDIARKGLCNIVTLDVLSDGRIILTDDRQNVLQLFTTEFVLISCMVLPHHKPVDMCVVEDKEDKTFTVALCFEDVKMDVQGNIYICDHDSGVHQVSAKSRRDSRILFPKAERISSIVIDMPRRRILVCHANTSFTTMYRI</sequence>